<evidence type="ECO:0000313" key="4">
    <source>
        <dbReference type="Proteomes" id="UP000756346"/>
    </source>
</evidence>
<dbReference type="RefSeq" id="XP_046011397.1">
    <property type="nucleotide sequence ID" value="XM_046154192.1"/>
</dbReference>
<protein>
    <submittedName>
        <fullName evidence="3">Uncharacterized protein</fullName>
    </submittedName>
</protein>
<feature type="transmembrane region" description="Helical" evidence="2">
    <location>
        <begin position="186"/>
        <end position="209"/>
    </location>
</feature>
<keyword evidence="4" id="KW-1185">Reference proteome</keyword>
<keyword evidence="2" id="KW-1133">Transmembrane helix</keyword>
<evidence type="ECO:0000256" key="1">
    <source>
        <dbReference type="SAM" id="MobiDB-lite"/>
    </source>
</evidence>
<proteinExistence type="predicted"/>
<feature type="compositionally biased region" description="Low complexity" evidence="1">
    <location>
        <begin position="151"/>
        <end position="172"/>
    </location>
</feature>
<dbReference type="OrthoDB" id="10680450at2759"/>
<feature type="region of interest" description="Disordered" evidence="1">
    <location>
        <begin position="237"/>
        <end position="287"/>
    </location>
</feature>
<dbReference type="AlphaFoldDB" id="A0A9P9BPB8"/>
<name>A0A9P9BPB8_9PEZI</name>
<feature type="region of interest" description="Disordered" evidence="1">
    <location>
        <begin position="151"/>
        <end position="176"/>
    </location>
</feature>
<keyword evidence="2" id="KW-0812">Transmembrane</keyword>
<gene>
    <name evidence="3" type="ORF">B0I36DRAFT_325055</name>
</gene>
<keyword evidence="2" id="KW-0472">Membrane</keyword>
<dbReference type="GeneID" id="70183738"/>
<evidence type="ECO:0000313" key="3">
    <source>
        <dbReference type="EMBL" id="KAH7029109.1"/>
    </source>
</evidence>
<evidence type="ECO:0000256" key="2">
    <source>
        <dbReference type="SAM" id="Phobius"/>
    </source>
</evidence>
<comment type="caution">
    <text evidence="3">The sequence shown here is derived from an EMBL/GenBank/DDBJ whole genome shotgun (WGS) entry which is preliminary data.</text>
</comment>
<organism evidence="3 4">
    <name type="scientific">Microdochium trichocladiopsis</name>
    <dbReference type="NCBI Taxonomy" id="1682393"/>
    <lineage>
        <taxon>Eukaryota</taxon>
        <taxon>Fungi</taxon>
        <taxon>Dikarya</taxon>
        <taxon>Ascomycota</taxon>
        <taxon>Pezizomycotina</taxon>
        <taxon>Sordariomycetes</taxon>
        <taxon>Xylariomycetidae</taxon>
        <taxon>Xylariales</taxon>
        <taxon>Microdochiaceae</taxon>
        <taxon>Microdochium</taxon>
    </lineage>
</organism>
<sequence length="305" mass="32879">MTSCPGTYGEFASPIEATEIVAGETLNITLILDRSLWKSPLFYRAQLRDSRKLSVVANITDATLHWDPVAAGLSPTLFSTGPPVWLTGADGKCPNSTAVYHSWLVPPTIPVSNGPRGFQIFSEYGDATFPGATVSETFFLVQRGQTTSATTTGAVTSSAVSSSGNGNSSPTVAANQDSRPNYELSFASQMALVILLPIMVCSLLIVWFCRWLRKKRNQGSTPGTDTSQPVTAQIAATSEATRFEKPELEAPTTAAIPREPQELDSQPVSPWGHDLQRHHGEHVADLARSPGVRVMSYELEASRTQ</sequence>
<dbReference type="Proteomes" id="UP000756346">
    <property type="component" value="Unassembled WGS sequence"/>
</dbReference>
<accession>A0A9P9BPB8</accession>
<feature type="compositionally biased region" description="Basic and acidic residues" evidence="1">
    <location>
        <begin position="274"/>
        <end position="285"/>
    </location>
</feature>
<dbReference type="EMBL" id="JAGTJQ010000006">
    <property type="protein sequence ID" value="KAH7029109.1"/>
    <property type="molecule type" value="Genomic_DNA"/>
</dbReference>
<reference evidence="3" key="1">
    <citation type="journal article" date="2021" name="Nat. Commun.">
        <title>Genetic determinants of endophytism in the Arabidopsis root mycobiome.</title>
        <authorList>
            <person name="Mesny F."/>
            <person name="Miyauchi S."/>
            <person name="Thiergart T."/>
            <person name="Pickel B."/>
            <person name="Atanasova L."/>
            <person name="Karlsson M."/>
            <person name="Huettel B."/>
            <person name="Barry K.W."/>
            <person name="Haridas S."/>
            <person name="Chen C."/>
            <person name="Bauer D."/>
            <person name="Andreopoulos W."/>
            <person name="Pangilinan J."/>
            <person name="LaButti K."/>
            <person name="Riley R."/>
            <person name="Lipzen A."/>
            <person name="Clum A."/>
            <person name="Drula E."/>
            <person name="Henrissat B."/>
            <person name="Kohler A."/>
            <person name="Grigoriev I.V."/>
            <person name="Martin F.M."/>
            <person name="Hacquard S."/>
        </authorList>
    </citation>
    <scope>NUCLEOTIDE SEQUENCE</scope>
    <source>
        <strain evidence="3">MPI-CAGE-CH-0230</strain>
    </source>
</reference>